<accession>Q21QC1</accession>
<evidence type="ECO:0008006" key="3">
    <source>
        <dbReference type="Google" id="ProtNLM"/>
    </source>
</evidence>
<proteinExistence type="predicted"/>
<keyword evidence="1" id="KW-0614">Plasmid</keyword>
<dbReference type="EMBL" id="CP000268">
    <property type="protein sequence ID" value="ABD72024.1"/>
    <property type="molecule type" value="Genomic_DNA"/>
</dbReference>
<dbReference type="Pfam" id="PF03692">
    <property type="entry name" value="CxxCxxCC"/>
    <property type="match status" value="1"/>
</dbReference>
<dbReference type="KEGG" id="rfr:Rfer_4338"/>
<evidence type="ECO:0000313" key="1">
    <source>
        <dbReference type="EMBL" id="ABD72024.1"/>
    </source>
</evidence>
<dbReference type="HOGENOM" id="CLU_110150_0_0_4"/>
<gene>
    <name evidence="1" type="ordered locus">Rfer_4338</name>
</gene>
<geneLocation type="plasmid" evidence="2">
    <name>pDSM15236</name>
</geneLocation>
<dbReference type="InterPro" id="IPR005358">
    <property type="entry name" value="Puta_zinc/iron-chelating_dom"/>
</dbReference>
<reference evidence="2" key="1">
    <citation type="submission" date="2006-02" db="EMBL/GenBank/DDBJ databases">
        <title>Complete sequence of plasmid 1 of Rhodoferax ferrireducens DSM 15236.</title>
        <authorList>
            <person name="Copeland A."/>
            <person name="Lucas S."/>
            <person name="Lapidus A."/>
            <person name="Barry K."/>
            <person name="Detter J.C."/>
            <person name="Glavina del Rio T."/>
            <person name="Hammon N."/>
            <person name="Israni S."/>
            <person name="Pitluck S."/>
            <person name="Brettin T."/>
            <person name="Bruce D."/>
            <person name="Han C."/>
            <person name="Tapia R."/>
            <person name="Gilna P."/>
            <person name="Kiss H."/>
            <person name="Schmutz J."/>
            <person name="Larimer F."/>
            <person name="Land M."/>
            <person name="Kyrpides N."/>
            <person name="Ivanova N."/>
            <person name="Richardson P."/>
        </authorList>
    </citation>
    <scope>NUCLEOTIDE SEQUENCE [LARGE SCALE GENOMIC DNA]</scope>
    <source>
        <strain evidence="2">ATCC BAA-621 / DSM 15236 / T118</strain>
        <plasmid evidence="2">Plasmid pDSM15236</plasmid>
    </source>
</reference>
<sequence>MNIADINPEVLRHLADRKENNDWHARHQRIDAAMTPEWKAKMDQGLRGVMVEASSKRSKLAKLYSLLDMTNELKAPEAACKEGCDYCCHMQVEIAGIEAKRIAEFTGRKAVELRQGRHTTPAHQLGKQETPCPFLTNKRCTIYEIRPFVCRDLLVLDKDAMACSFENMSLSLGDDPQSLPVPQISARPVGHAFAALTYGTDAFADIRQFFP</sequence>
<organism evidence="1 2">
    <name type="scientific">Albidiferax ferrireducens (strain ATCC BAA-621 / DSM 15236 / T118)</name>
    <name type="common">Rhodoferax ferrireducens</name>
    <dbReference type="NCBI Taxonomy" id="338969"/>
    <lineage>
        <taxon>Bacteria</taxon>
        <taxon>Pseudomonadati</taxon>
        <taxon>Pseudomonadota</taxon>
        <taxon>Betaproteobacteria</taxon>
        <taxon>Burkholderiales</taxon>
        <taxon>Comamonadaceae</taxon>
        <taxon>Rhodoferax</taxon>
    </lineage>
</organism>
<name>Q21QC1_ALBFT</name>
<dbReference type="Proteomes" id="UP000008332">
    <property type="component" value="Plasmid unnamed1"/>
</dbReference>
<keyword evidence="2" id="KW-1185">Reference proteome</keyword>
<protein>
    <recommendedName>
        <fullName evidence="3">Zinc/iron-chelating domain-containing protein</fullName>
    </recommendedName>
</protein>
<dbReference type="eggNOG" id="COG0727">
    <property type="taxonomic scope" value="Bacteria"/>
</dbReference>
<evidence type="ECO:0000313" key="2">
    <source>
        <dbReference type="Proteomes" id="UP000008332"/>
    </source>
</evidence>
<dbReference type="RefSeq" id="WP_011458715.1">
    <property type="nucleotide sequence ID" value="NC_007901.1"/>
</dbReference>
<dbReference type="OrthoDB" id="9779822at2"/>
<dbReference type="AlphaFoldDB" id="Q21QC1"/>